<dbReference type="Pfam" id="PF00996">
    <property type="entry name" value="GDI"/>
    <property type="match status" value="2"/>
</dbReference>
<feature type="compositionally biased region" description="Basic and acidic residues" evidence="6">
    <location>
        <begin position="531"/>
        <end position="556"/>
    </location>
</feature>
<reference evidence="7" key="2">
    <citation type="submission" date="2022-10" db="EMBL/GenBank/DDBJ databases">
        <authorList>
            <consortium name="ENA_rothamsted_submissions"/>
            <consortium name="culmorum"/>
            <person name="King R."/>
        </authorList>
    </citation>
    <scope>NUCLEOTIDE SEQUENCE</scope>
</reference>
<gene>
    <name evidence="7" type="ORF">CHIRRI_LOCUS7437</name>
</gene>
<dbReference type="GO" id="GO:0005968">
    <property type="term" value="C:Rab-protein geranylgeranyltransferase complex"/>
    <property type="evidence" value="ECO:0007669"/>
    <property type="project" value="UniProtKB-UniRule"/>
</dbReference>
<comment type="function">
    <text evidence="5">Substrate-binding subunit (component A) of the Rab geranylgeranyltransferase (GGTase) complex. Binds unprenylated Rab proteins and presents the substrate peptide to the catalytic component B. The component A is thought to be regenerated by transferring its prenylated Rab back to the donor membrane.</text>
</comment>
<evidence type="ECO:0000256" key="2">
    <source>
        <dbReference type="ARBA" id="ARBA00005593"/>
    </source>
</evidence>
<dbReference type="OrthoDB" id="1923006at2759"/>
<dbReference type="Gene3D" id="1.10.405.10">
    <property type="entry name" value="Guanine Nucleotide Dissociation Inhibitor, domain 1"/>
    <property type="match status" value="1"/>
</dbReference>
<evidence type="ECO:0000313" key="8">
    <source>
        <dbReference type="Proteomes" id="UP001153620"/>
    </source>
</evidence>
<sequence length="556" mass="63019">MNDLPKEFDLCVIGTGFQESVIAAAASRVGKSVLHIDQNEFYGGFWSSYNLENFMNHLEVNKAEETDKMCKIRNVNQQWYEFTDEIPEINEWNKEKIIKDSRRFNIDLIPKLNYCNGKLVDLLISSNICRYTEFRAVDKVLTARNGQLDIVPGSRADIFTKKNVSIVEKRLLMKFITQCVEYKADDEKKEETFDFPDDGKFIDLMRQQKLTDNLIHYILYSMCMGNDETTFKEGLDKIRMYLTSIGRYGNTPYLFPMFGCGEIPQCFCRLCAVFGGIYWLGQHVSDVNIIDSDNDEKVVKMKFGDEFITSKKLVCGLDSNLLDINAYPTSHISRAVFITTKPVGGSSVNSELDGGGVVLLYHPIEGSSDGVTMIQLSHFTSCISKGLYLVHLSTPFKKGAQNDLKDFVNTFFREDYSSDDDTKPTVIYSAYFEVPSSIKGHNYVDSQNGPIFYCCGSFAELDYDESIRQSRLLYSKMYPDDDFLPKAPEPEEIIIGDEDETNSSVNLGALADLVIENDKSGDNEGQETVNDDIKAENEHPVDENKDTESTNDIEKA</sequence>
<dbReference type="GO" id="GO:0016192">
    <property type="term" value="P:vesicle-mediated transport"/>
    <property type="evidence" value="ECO:0007669"/>
    <property type="project" value="TreeGrafter"/>
</dbReference>
<dbReference type="InterPro" id="IPR001738">
    <property type="entry name" value="Rab_escort"/>
</dbReference>
<name>A0A9N9RXV6_9DIPT</name>
<protein>
    <recommendedName>
        <fullName evidence="5">Rab proteins geranylgeranyltransferase component A</fullName>
    </recommendedName>
</protein>
<evidence type="ECO:0000256" key="1">
    <source>
        <dbReference type="ARBA" id="ARBA00004496"/>
    </source>
</evidence>
<proteinExistence type="inferred from homology"/>
<dbReference type="InterPro" id="IPR036188">
    <property type="entry name" value="FAD/NAD-bd_sf"/>
</dbReference>
<keyword evidence="3 5" id="KW-0343">GTPase activation</keyword>
<dbReference type="GO" id="GO:0007264">
    <property type="term" value="P:small GTPase-mediated signal transduction"/>
    <property type="evidence" value="ECO:0007669"/>
    <property type="project" value="UniProtKB-UniRule"/>
</dbReference>
<dbReference type="Gene3D" id="3.50.50.60">
    <property type="entry name" value="FAD/NAD(P)-binding domain"/>
    <property type="match status" value="1"/>
</dbReference>
<dbReference type="SUPFAM" id="SSF51905">
    <property type="entry name" value="FAD/NAD(P)-binding domain"/>
    <property type="match status" value="1"/>
</dbReference>
<dbReference type="GO" id="GO:0006886">
    <property type="term" value="P:intracellular protein transport"/>
    <property type="evidence" value="ECO:0007669"/>
    <property type="project" value="InterPro"/>
</dbReference>
<evidence type="ECO:0000256" key="4">
    <source>
        <dbReference type="ARBA" id="ARBA00022490"/>
    </source>
</evidence>
<dbReference type="AlphaFoldDB" id="A0A9N9RXV6"/>
<dbReference type="GO" id="GO:0005096">
    <property type="term" value="F:GTPase activator activity"/>
    <property type="evidence" value="ECO:0007669"/>
    <property type="project" value="UniProtKB-UniRule"/>
</dbReference>
<dbReference type="PRINTS" id="PR00891">
    <property type="entry name" value="RABGDIREP"/>
</dbReference>
<dbReference type="Gene3D" id="3.30.519.10">
    <property type="entry name" value="Guanine Nucleotide Dissociation Inhibitor, domain 2"/>
    <property type="match status" value="1"/>
</dbReference>
<dbReference type="PANTHER" id="PTHR11787:SF4">
    <property type="entry name" value="CHM, RAB ESCORT PROTEIN 1"/>
    <property type="match status" value="1"/>
</dbReference>
<dbReference type="PIRSF" id="PIRSF016550">
    <property type="entry name" value="Rab_ger_ger_transf_A_euk"/>
    <property type="match status" value="1"/>
</dbReference>
<dbReference type="SUPFAM" id="SSF54373">
    <property type="entry name" value="FAD-linked reductases, C-terminal domain"/>
    <property type="match status" value="1"/>
</dbReference>
<dbReference type="FunFam" id="1.10.405.10:FF:000003">
    <property type="entry name" value="Rab proteins geranylgeranyltransferase component A"/>
    <property type="match status" value="1"/>
</dbReference>
<evidence type="ECO:0000256" key="6">
    <source>
        <dbReference type="SAM" id="MobiDB-lite"/>
    </source>
</evidence>
<dbReference type="Proteomes" id="UP001153620">
    <property type="component" value="Chromosome 2"/>
</dbReference>
<evidence type="ECO:0000256" key="5">
    <source>
        <dbReference type="PIRNR" id="PIRNR016550"/>
    </source>
</evidence>
<comment type="similarity">
    <text evidence="2 5">Belongs to the Rab GDI family.</text>
</comment>
<dbReference type="GO" id="GO:0005634">
    <property type="term" value="C:nucleus"/>
    <property type="evidence" value="ECO:0007669"/>
    <property type="project" value="TreeGrafter"/>
</dbReference>
<feature type="region of interest" description="Disordered" evidence="6">
    <location>
        <begin position="515"/>
        <end position="556"/>
    </location>
</feature>
<dbReference type="InterPro" id="IPR018203">
    <property type="entry name" value="GDP_dissociation_inhibitor"/>
</dbReference>
<evidence type="ECO:0000313" key="7">
    <source>
        <dbReference type="EMBL" id="CAG9804554.1"/>
    </source>
</evidence>
<dbReference type="EMBL" id="OU895878">
    <property type="protein sequence ID" value="CAG9804554.1"/>
    <property type="molecule type" value="Genomic_DNA"/>
</dbReference>
<organism evidence="7 8">
    <name type="scientific">Chironomus riparius</name>
    <dbReference type="NCBI Taxonomy" id="315576"/>
    <lineage>
        <taxon>Eukaryota</taxon>
        <taxon>Metazoa</taxon>
        <taxon>Ecdysozoa</taxon>
        <taxon>Arthropoda</taxon>
        <taxon>Hexapoda</taxon>
        <taxon>Insecta</taxon>
        <taxon>Pterygota</taxon>
        <taxon>Neoptera</taxon>
        <taxon>Endopterygota</taxon>
        <taxon>Diptera</taxon>
        <taxon>Nematocera</taxon>
        <taxon>Chironomoidea</taxon>
        <taxon>Chironomidae</taxon>
        <taxon>Chironominae</taxon>
        <taxon>Chironomus</taxon>
    </lineage>
</organism>
<evidence type="ECO:0000256" key="3">
    <source>
        <dbReference type="ARBA" id="ARBA00022468"/>
    </source>
</evidence>
<reference evidence="7" key="1">
    <citation type="submission" date="2022-01" db="EMBL/GenBank/DDBJ databases">
        <authorList>
            <person name="King R."/>
        </authorList>
    </citation>
    <scope>NUCLEOTIDE SEQUENCE</scope>
</reference>
<comment type="subcellular location">
    <subcellularLocation>
        <location evidence="1 5">Cytoplasm</location>
    </subcellularLocation>
</comment>
<dbReference type="PANTHER" id="PTHR11787">
    <property type="entry name" value="RAB GDP-DISSOCIATION INHIBITOR"/>
    <property type="match status" value="1"/>
</dbReference>
<dbReference type="GO" id="GO:0005829">
    <property type="term" value="C:cytosol"/>
    <property type="evidence" value="ECO:0007669"/>
    <property type="project" value="TreeGrafter"/>
</dbReference>
<keyword evidence="4 5" id="KW-0963">Cytoplasm</keyword>
<accession>A0A9N9RXV6</accession>
<keyword evidence="8" id="KW-1185">Reference proteome</keyword>
<dbReference type="GO" id="GO:0005092">
    <property type="term" value="F:GDP-dissociation inhibitor activity"/>
    <property type="evidence" value="ECO:0007669"/>
    <property type="project" value="InterPro"/>
</dbReference>